<organism evidence="1 2">
    <name type="scientific">Candidatus Enterenecus faecium</name>
    <dbReference type="NCBI Taxonomy" id="2840780"/>
    <lineage>
        <taxon>Bacteria</taxon>
        <taxon>Bacillati</taxon>
        <taxon>Bacillota</taxon>
        <taxon>Clostridia</taxon>
        <taxon>Eubacteriales</taxon>
        <taxon>Candidatus Enterenecus</taxon>
    </lineage>
</organism>
<dbReference type="Proteomes" id="UP000886879">
    <property type="component" value="Unassembled WGS sequence"/>
</dbReference>
<reference evidence="1" key="2">
    <citation type="journal article" date="2021" name="PeerJ">
        <title>Extensive microbial diversity within the chicken gut microbiome revealed by metagenomics and culture.</title>
        <authorList>
            <person name="Gilroy R."/>
            <person name="Ravi A."/>
            <person name="Getino M."/>
            <person name="Pursley I."/>
            <person name="Horton D.L."/>
            <person name="Alikhan N.F."/>
            <person name="Baker D."/>
            <person name="Gharbi K."/>
            <person name="Hall N."/>
            <person name="Watson M."/>
            <person name="Adriaenssens E.M."/>
            <person name="Foster-Nyarko E."/>
            <person name="Jarju S."/>
            <person name="Secka A."/>
            <person name="Antonio M."/>
            <person name="Oren A."/>
            <person name="Chaudhuri R.R."/>
            <person name="La Ragione R."/>
            <person name="Hildebrand F."/>
            <person name="Pallen M.J."/>
        </authorList>
    </citation>
    <scope>NUCLEOTIDE SEQUENCE</scope>
    <source>
        <strain evidence="1">ChiGjej2B2-12916</strain>
    </source>
</reference>
<sequence length="224" mass="25427">MNREQFFQELRTALHREGFTPQPEQDELLPVEWGGLPLCRVTAGEGVRYWPEDVATPERKRACEQVTDLACTVREYMALLEQAPPLQAQSLTGDYRLLADFNGAVLAAHPTRLGVQFVTWDWSFNRTGLNQGNYFQGNYVGAKQDFAIRAGLISKQQIFNQEQLVEIYRCCSDALDAGFDLTAGQEKCIRGVQEQIAMAAPDALERIKEQEQHPMEPYNQEPIM</sequence>
<proteinExistence type="predicted"/>
<dbReference type="EMBL" id="DVFO01000105">
    <property type="protein sequence ID" value="HIQ61866.1"/>
    <property type="molecule type" value="Genomic_DNA"/>
</dbReference>
<gene>
    <name evidence="1" type="ORF">IAD31_09815</name>
</gene>
<accession>A0A9D1CH94</accession>
<name>A0A9D1CH94_9FIRM</name>
<reference evidence="1" key="1">
    <citation type="submission" date="2020-10" db="EMBL/GenBank/DDBJ databases">
        <authorList>
            <person name="Gilroy R."/>
        </authorList>
    </citation>
    <scope>NUCLEOTIDE SEQUENCE</scope>
    <source>
        <strain evidence="1">ChiGjej2B2-12916</strain>
    </source>
</reference>
<evidence type="ECO:0000313" key="1">
    <source>
        <dbReference type="EMBL" id="HIQ61866.1"/>
    </source>
</evidence>
<dbReference type="AlphaFoldDB" id="A0A9D1CH94"/>
<comment type="caution">
    <text evidence="1">The sequence shown here is derived from an EMBL/GenBank/DDBJ whole genome shotgun (WGS) entry which is preliminary data.</text>
</comment>
<protein>
    <submittedName>
        <fullName evidence="1">Uncharacterized protein</fullName>
    </submittedName>
</protein>
<evidence type="ECO:0000313" key="2">
    <source>
        <dbReference type="Proteomes" id="UP000886879"/>
    </source>
</evidence>